<dbReference type="PANTHER" id="PTHR24421">
    <property type="entry name" value="NITRATE/NITRITE SENSOR PROTEIN NARX-RELATED"/>
    <property type="match status" value="1"/>
</dbReference>
<dbReference type="Gene3D" id="1.20.5.1930">
    <property type="match status" value="1"/>
</dbReference>
<feature type="transmembrane region" description="Helical" evidence="9">
    <location>
        <begin position="97"/>
        <end position="115"/>
    </location>
</feature>
<proteinExistence type="predicted"/>
<comment type="caution">
    <text evidence="11">The sequence shown here is derived from an EMBL/GenBank/DDBJ whole genome shotgun (WGS) entry which is preliminary data.</text>
</comment>
<dbReference type="SMART" id="SM00387">
    <property type="entry name" value="HATPase_c"/>
    <property type="match status" value="1"/>
</dbReference>
<dbReference type="InterPro" id="IPR003594">
    <property type="entry name" value="HATPase_dom"/>
</dbReference>
<sequence>MSKKKASPEPPAKPRRQAFRRVVSVLIDTGPVWDGTWKWTWRRFLAIVGPGSVPLAYILTVGQFDMVLGSYHVAFPFLLPLIPGAALVLARWRPISAWFLSLVGIVWVALASHPFDPADALLRNPDQMEDLGSPPFMVREDPYSPHPASEIVIHPYGGELWPVSPNALISLMIVQFALARRLRVATAVGSWVTFVGLMTVLWYFADYRDLGLQHLATVLQLTALATVIGITVRLIGRSRARVAEEEKVSQAERWQRQVLEERARIARELHDIVAHHMSVISVQASTAEYRIPGLEEAVREEFRSIAGQARHSLSEMRRLLSVLRNDDEGVLREPQPSAEGIEELAESVRRSGTPVETLVSVDLAVLPESLSLLVYRIVQEALSNVVRHAPGADTTVAVGQVGRTLHVRVENGDPPGLPPSADPQAGSGLGLVGMRERVALHGGTLETGSRGLGGFTVAAELPVDDD</sequence>
<evidence type="ECO:0000256" key="2">
    <source>
        <dbReference type="ARBA" id="ARBA00012438"/>
    </source>
</evidence>
<evidence type="ECO:0000256" key="1">
    <source>
        <dbReference type="ARBA" id="ARBA00000085"/>
    </source>
</evidence>
<keyword evidence="7" id="KW-0067">ATP-binding</keyword>
<dbReference type="SUPFAM" id="SSF55874">
    <property type="entry name" value="ATPase domain of HSP90 chaperone/DNA topoisomerase II/histidine kinase"/>
    <property type="match status" value="1"/>
</dbReference>
<evidence type="ECO:0000259" key="10">
    <source>
        <dbReference type="PROSITE" id="PS50109"/>
    </source>
</evidence>
<dbReference type="Pfam" id="PF07730">
    <property type="entry name" value="HisKA_3"/>
    <property type="match status" value="1"/>
</dbReference>
<dbReference type="GO" id="GO:0016301">
    <property type="term" value="F:kinase activity"/>
    <property type="evidence" value="ECO:0007669"/>
    <property type="project" value="UniProtKB-KW"/>
</dbReference>
<comment type="catalytic activity">
    <reaction evidence="1">
        <text>ATP + protein L-histidine = ADP + protein N-phospho-L-histidine.</text>
        <dbReference type="EC" id="2.7.13.3"/>
    </reaction>
</comment>
<dbReference type="InterPro" id="IPR005467">
    <property type="entry name" value="His_kinase_dom"/>
</dbReference>
<reference evidence="12" key="1">
    <citation type="journal article" date="2019" name="Int. J. Syst. Evol. Microbiol.">
        <title>The Global Catalogue of Microorganisms (GCM) 10K type strain sequencing project: providing services to taxonomists for standard genome sequencing and annotation.</title>
        <authorList>
            <consortium name="The Broad Institute Genomics Platform"/>
            <consortium name="The Broad Institute Genome Sequencing Center for Infectious Disease"/>
            <person name="Wu L."/>
            <person name="Ma J."/>
        </authorList>
    </citation>
    <scope>NUCLEOTIDE SEQUENCE [LARGE SCALE GENOMIC DNA]</scope>
    <source>
        <strain evidence="12">IBRC-M 10908</strain>
    </source>
</reference>
<keyword evidence="4" id="KW-0808">Transferase</keyword>
<dbReference type="EMBL" id="JBHSDK010000061">
    <property type="protein sequence ID" value="MFC4337921.1"/>
    <property type="molecule type" value="Genomic_DNA"/>
</dbReference>
<feature type="transmembrane region" description="Helical" evidence="9">
    <location>
        <begin position="70"/>
        <end position="90"/>
    </location>
</feature>
<dbReference type="InterPro" id="IPR050482">
    <property type="entry name" value="Sensor_HK_TwoCompSys"/>
</dbReference>
<gene>
    <name evidence="11" type="ORF">ACFPET_22255</name>
</gene>
<keyword evidence="12" id="KW-1185">Reference proteome</keyword>
<dbReference type="InterPro" id="IPR036890">
    <property type="entry name" value="HATPase_C_sf"/>
</dbReference>
<dbReference type="InterPro" id="IPR011712">
    <property type="entry name" value="Sig_transdc_His_kin_sub3_dim/P"/>
</dbReference>
<evidence type="ECO:0000256" key="3">
    <source>
        <dbReference type="ARBA" id="ARBA00022553"/>
    </source>
</evidence>
<feature type="domain" description="Histidine kinase" evidence="10">
    <location>
        <begin position="374"/>
        <end position="465"/>
    </location>
</feature>
<accession>A0ABV8U469</accession>
<evidence type="ECO:0000256" key="5">
    <source>
        <dbReference type="ARBA" id="ARBA00022741"/>
    </source>
</evidence>
<evidence type="ECO:0000256" key="4">
    <source>
        <dbReference type="ARBA" id="ARBA00022679"/>
    </source>
</evidence>
<keyword evidence="5" id="KW-0547">Nucleotide-binding</keyword>
<dbReference type="Pfam" id="PF02518">
    <property type="entry name" value="HATPase_c"/>
    <property type="match status" value="1"/>
</dbReference>
<dbReference type="EC" id="2.7.13.3" evidence="2"/>
<evidence type="ECO:0000313" key="11">
    <source>
        <dbReference type="EMBL" id="MFC4337921.1"/>
    </source>
</evidence>
<evidence type="ECO:0000313" key="12">
    <source>
        <dbReference type="Proteomes" id="UP001595823"/>
    </source>
</evidence>
<name>A0ABV8U469_9ACTN</name>
<evidence type="ECO:0000256" key="9">
    <source>
        <dbReference type="SAM" id="Phobius"/>
    </source>
</evidence>
<dbReference type="CDD" id="cd16917">
    <property type="entry name" value="HATPase_UhpB-NarQ-NarX-like"/>
    <property type="match status" value="1"/>
</dbReference>
<keyword evidence="9" id="KW-0812">Transmembrane</keyword>
<feature type="transmembrane region" description="Helical" evidence="9">
    <location>
        <begin position="185"/>
        <end position="205"/>
    </location>
</feature>
<keyword evidence="9" id="KW-0472">Membrane</keyword>
<feature type="transmembrane region" description="Helical" evidence="9">
    <location>
        <begin position="44"/>
        <end position="64"/>
    </location>
</feature>
<evidence type="ECO:0000256" key="6">
    <source>
        <dbReference type="ARBA" id="ARBA00022777"/>
    </source>
</evidence>
<protein>
    <recommendedName>
        <fullName evidence="2">histidine kinase</fullName>
        <ecNumber evidence="2">2.7.13.3</ecNumber>
    </recommendedName>
</protein>
<evidence type="ECO:0000256" key="7">
    <source>
        <dbReference type="ARBA" id="ARBA00022840"/>
    </source>
</evidence>
<keyword evidence="8" id="KW-0902">Two-component regulatory system</keyword>
<keyword evidence="6 11" id="KW-0418">Kinase</keyword>
<feature type="transmembrane region" description="Helical" evidence="9">
    <location>
        <begin position="211"/>
        <end position="232"/>
    </location>
</feature>
<dbReference type="Proteomes" id="UP001595823">
    <property type="component" value="Unassembled WGS sequence"/>
</dbReference>
<keyword evidence="9" id="KW-1133">Transmembrane helix</keyword>
<dbReference type="PROSITE" id="PS50109">
    <property type="entry name" value="HIS_KIN"/>
    <property type="match status" value="1"/>
</dbReference>
<dbReference type="Gene3D" id="3.30.565.10">
    <property type="entry name" value="Histidine kinase-like ATPase, C-terminal domain"/>
    <property type="match status" value="1"/>
</dbReference>
<evidence type="ECO:0000256" key="8">
    <source>
        <dbReference type="ARBA" id="ARBA00023012"/>
    </source>
</evidence>
<organism evidence="11 12">
    <name type="scientific">Salininema proteolyticum</name>
    <dbReference type="NCBI Taxonomy" id="1607685"/>
    <lineage>
        <taxon>Bacteria</taxon>
        <taxon>Bacillati</taxon>
        <taxon>Actinomycetota</taxon>
        <taxon>Actinomycetes</taxon>
        <taxon>Glycomycetales</taxon>
        <taxon>Glycomycetaceae</taxon>
        <taxon>Salininema</taxon>
    </lineage>
</organism>
<dbReference type="RefSeq" id="WP_380625395.1">
    <property type="nucleotide sequence ID" value="NZ_JBHSDK010000061.1"/>
</dbReference>
<dbReference type="PANTHER" id="PTHR24421:SF10">
    <property type="entry name" value="NITRATE_NITRITE SENSOR PROTEIN NARQ"/>
    <property type="match status" value="1"/>
</dbReference>
<keyword evidence="3" id="KW-0597">Phosphoprotein</keyword>